<dbReference type="Pfam" id="PF13624">
    <property type="entry name" value="SurA_N_3"/>
    <property type="match status" value="1"/>
</dbReference>
<evidence type="ECO:0000259" key="8">
    <source>
        <dbReference type="Pfam" id="PF13145"/>
    </source>
</evidence>
<sequence length="620" mass="66927">MLTMFRKLMNGPGKYVFMALIIAAFGVVGVPALSNFGRGKAVEVGNQGFTAQQVEQEFARRYQLLQDQSDVGVTREEAIEQGLLSESIGSLVRNALVREEADRLGMAVTTSMIQDYIRNDEIFQNEDGEFDSSRVNRFIAINGLSVEEFRDIVRVDLLRDQLNDGLLLGQPAPETLTSKLVLRQTEERDTAIAVLTAANLPEPDEAALRAYYEANPTKYQSPEYRTYTLLRLNEDDVRARVTVDEEQVRQLYDARATQLGSPETRSFTQGQFGTIDAAHEALGAIEAGTPFREAVTANGGTLASFTDETQRALADDTVAEAVFGSEEAGVVGPVDGVFGVVIADITSITPEVVVTFEEARPDLETELAEEVFNSEIDAVYDEIQEAGDTGASLAAAALDLDLNAETIGPITSNGMTPSGQTVEIESAVQRTAFNMQQDGFFEDIQLGDGGYAFIQIDDITEAKLKPFEEVAAQVALDAAAANRTKALNELVDDVRQAVAGGKSFEEAVTEVGGVAATRTISIAAPPPDLPSALVEDIFFRASGDVLSSLGGGNSSVTIAQVQAVRYGPNVQAANMIARYEVQFGQELSRDLYDAYMRTLEADAGVKTNQALLDQRFGATQ</sequence>
<dbReference type="InParanoid" id="A0A371REF3"/>
<accession>A0A371REF3</accession>
<evidence type="ECO:0000256" key="7">
    <source>
        <dbReference type="ARBA" id="ARBA00038408"/>
    </source>
</evidence>
<dbReference type="SUPFAM" id="SSF109998">
    <property type="entry name" value="Triger factor/SurA peptide-binding domain-like"/>
    <property type="match status" value="1"/>
</dbReference>
<comment type="subcellular location">
    <subcellularLocation>
        <location evidence="1">Cell membrane</location>
        <topology evidence="1">Single-pass type II membrane protein</topology>
    </subcellularLocation>
</comment>
<dbReference type="InterPro" id="IPR000297">
    <property type="entry name" value="PPIase_PpiC"/>
</dbReference>
<dbReference type="PANTHER" id="PTHR47529">
    <property type="entry name" value="PEPTIDYL-PROLYL CIS-TRANS ISOMERASE D"/>
    <property type="match status" value="1"/>
</dbReference>
<evidence type="ECO:0000256" key="3">
    <source>
        <dbReference type="ARBA" id="ARBA00022692"/>
    </source>
</evidence>
<comment type="similarity">
    <text evidence="7">Belongs to the PpiD chaperone family.</text>
</comment>
<keyword evidence="6" id="KW-0143">Chaperone</keyword>
<dbReference type="InterPro" id="IPR052029">
    <property type="entry name" value="PpiD_chaperone"/>
</dbReference>
<keyword evidence="10" id="KW-1185">Reference proteome</keyword>
<name>A0A371REF3_9PROT</name>
<comment type="caution">
    <text evidence="9">The sequence shown here is derived from an EMBL/GenBank/DDBJ whole genome shotgun (WGS) entry which is preliminary data.</text>
</comment>
<dbReference type="RefSeq" id="WP_116390463.1">
    <property type="nucleotide sequence ID" value="NZ_QUQO01000001.1"/>
</dbReference>
<evidence type="ECO:0000256" key="5">
    <source>
        <dbReference type="ARBA" id="ARBA00023136"/>
    </source>
</evidence>
<keyword evidence="4" id="KW-1133">Transmembrane helix</keyword>
<reference evidence="9 10" key="1">
    <citation type="submission" date="2018-08" db="EMBL/GenBank/DDBJ databases">
        <title>Parvularcula sp. SM1705, isolated from surface water of the South Sea China.</title>
        <authorList>
            <person name="Sun L."/>
        </authorList>
    </citation>
    <scope>NUCLEOTIDE SEQUENCE [LARGE SCALE GENOMIC DNA]</scope>
    <source>
        <strain evidence="9 10">SM1705</strain>
    </source>
</reference>
<feature type="domain" description="PpiC" evidence="8">
    <location>
        <begin position="243"/>
        <end position="361"/>
    </location>
</feature>
<dbReference type="PANTHER" id="PTHR47529:SF1">
    <property type="entry name" value="PERIPLASMIC CHAPERONE PPID"/>
    <property type="match status" value="1"/>
</dbReference>
<dbReference type="InterPro" id="IPR027304">
    <property type="entry name" value="Trigger_fact/SurA_dom_sf"/>
</dbReference>
<keyword evidence="2" id="KW-1003">Cell membrane</keyword>
<evidence type="ECO:0000256" key="1">
    <source>
        <dbReference type="ARBA" id="ARBA00004401"/>
    </source>
</evidence>
<evidence type="ECO:0000313" key="10">
    <source>
        <dbReference type="Proteomes" id="UP000264589"/>
    </source>
</evidence>
<dbReference type="Proteomes" id="UP000264589">
    <property type="component" value="Unassembled WGS sequence"/>
</dbReference>
<evidence type="ECO:0000256" key="2">
    <source>
        <dbReference type="ARBA" id="ARBA00022475"/>
    </source>
</evidence>
<proteinExistence type="inferred from homology"/>
<protein>
    <recommendedName>
        <fullName evidence="8">PpiC domain-containing protein</fullName>
    </recommendedName>
</protein>
<organism evidence="9 10">
    <name type="scientific">Parvularcula marina</name>
    <dbReference type="NCBI Taxonomy" id="2292771"/>
    <lineage>
        <taxon>Bacteria</taxon>
        <taxon>Pseudomonadati</taxon>
        <taxon>Pseudomonadota</taxon>
        <taxon>Alphaproteobacteria</taxon>
        <taxon>Parvularculales</taxon>
        <taxon>Parvularculaceae</taxon>
        <taxon>Parvularcula</taxon>
    </lineage>
</organism>
<dbReference type="GO" id="GO:0005886">
    <property type="term" value="C:plasma membrane"/>
    <property type="evidence" value="ECO:0007669"/>
    <property type="project" value="UniProtKB-SubCell"/>
</dbReference>
<dbReference type="EMBL" id="QUQO01000001">
    <property type="protein sequence ID" value="RFB03835.1"/>
    <property type="molecule type" value="Genomic_DNA"/>
</dbReference>
<keyword evidence="5" id="KW-0472">Membrane</keyword>
<dbReference type="OrthoDB" id="9768393at2"/>
<dbReference type="FunCoup" id="A0A371REF3">
    <property type="interactions" value="177"/>
</dbReference>
<evidence type="ECO:0000256" key="4">
    <source>
        <dbReference type="ARBA" id="ARBA00022989"/>
    </source>
</evidence>
<dbReference type="AlphaFoldDB" id="A0A371REF3"/>
<evidence type="ECO:0000256" key="6">
    <source>
        <dbReference type="ARBA" id="ARBA00023186"/>
    </source>
</evidence>
<keyword evidence="3" id="KW-0812">Transmembrane</keyword>
<dbReference type="Gene3D" id="1.10.4030.10">
    <property type="entry name" value="Porin chaperone SurA, peptide-binding domain"/>
    <property type="match status" value="1"/>
</dbReference>
<evidence type="ECO:0000313" key="9">
    <source>
        <dbReference type="EMBL" id="RFB03835.1"/>
    </source>
</evidence>
<dbReference type="GO" id="GO:0003755">
    <property type="term" value="F:peptidyl-prolyl cis-trans isomerase activity"/>
    <property type="evidence" value="ECO:0007669"/>
    <property type="project" value="InterPro"/>
</dbReference>
<dbReference type="Pfam" id="PF13145">
    <property type="entry name" value="Rotamase_2"/>
    <property type="match status" value="1"/>
</dbReference>
<gene>
    <name evidence="9" type="ORF">DX908_00175</name>
</gene>